<evidence type="ECO:0000256" key="7">
    <source>
        <dbReference type="PIRSR" id="PIRSR601952-1"/>
    </source>
</evidence>
<feature type="active site" description="Phosphoserine intermediate" evidence="7">
    <location>
        <position position="152"/>
    </location>
</feature>
<feature type="binding site" evidence="8">
    <location>
        <position position="203"/>
    </location>
    <ligand>
        <name>Mg(2+)</name>
        <dbReference type="ChEBI" id="CHEBI:18420"/>
    </ligand>
</feature>
<dbReference type="InterPro" id="IPR018299">
    <property type="entry name" value="Alkaline_phosphatase_AS"/>
</dbReference>
<accession>A0A917ARS7</accession>
<dbReference type="EMBL" id="BMIS01000006">
    <property type="protein sequence ID" value="GGE70067.1"/>
    <property type="molecule type" value="Genomic_DNA"/>
</dbReference>
<dbReference type="AlphaFoldDB" id="A0A917ARS7"/>
<dbReference type="PANTHER" id="PTHR11596">
    <property type="entry name" value="ALKALINE PHOSPHATASE"/>
    <property type="match status" value="1"/>
</dbReference>
<sequence length="515" mass="54192">MRRTNDVVSRRALRGPIARWAALGLTALIALTACGEAGADAQDSGDAQGDAGSHEAHVDRSAVGDITEHGGAQRFEGDQTDAIREAIEDSDAKNVILLVGDGMADSEITIARNYEYGAGGSLPGLDQFPLTGQYTTYAVDEETGESDYVVDSAASATAWGSGTKTYNGALGIDHEYNPQTTILQHAQEAGLKTGNVSTAEIQDATPAALVSHIDRRGCYGPVEASEECPDFALENGGPGSITEQYLDTRPDVVLGGGSESFAQEATAGEWEGMTLEEQADERGFNMVSDAEELAGVENADQDEPLLGLFSEGNMPVRWEGPLATEGGAEEGAQQCTENEERTDDVPDLATMTDKAIDLLNDDDGFFLQVEGASIDKENHAANPCGQIGETIDLDEAAQVALDFAQEDEETLVVVTADHAHTSQITSTGEDTPGLTRTLITEEGSEMTIGYGTAEEDESQMHTGAQLRIAAFGPGGANVVGLSDQTDLFFTMMDALGLEPSAEDASDDSESEADQS</sequence>
<keyword evidence="6 8" id="KW-0460">Magnesium</keyword>
<dbReference type="PRINTS" id="PR00113">
    <property type="entry name" value="ALKPHPHTASE"/>
</dbReference>
<dbReference type="SUPFAM" id="SSF53649">
    <property type="entry name" value="Alkaline phosphatase-like"/>
    <property type="match status" value="1"/>
</dbReference>
<feature type="disulfide bond" evidence="9">
    <location>
        <begin position="335"/>
        <end position="384"/>
    </location>
</feature>
<evidence type="ECO:0000256" key="2">
    <source>
        <dbReference type="ARBA" id="ARBA00022553"/>
    </source>
</evidence>
<evidence type="ECO:0000256" key="9">
    <source>
        <dbReference type="PIRSR" id="PIRSR601952-3"/>
    </source>
</evidence>
<gene>
    <name evidence="11" type="ORF">GCM10011401_16730</name>
</gene>
<comment type="caution">
    <text evidence="11">The sequence shown here is derived from an EMBL/GenBank/DDBJ whole genome shotgun (WGS) entry which is preliminary data.</text>
</comment>
<dbReference type="PROSITE" id="PS00123">
    <property type="entry name" value="ALKALINE_PHOSPHATASE"/>
    <property type="match status" value="1"/>
</dbReference>
<evidence type="ECO:0000256" key="3">
    <source>
        <dbReference type="ARBA" id="ARBA00022723"/>
    </source>
</evidence>
<evidence type="ECO:0000256" key="1">
    <source>
        <dbReference type="ARBA" id="ARBA00005984"/>
    </source>
</evidence>
<feature type="disulfide bond" evidence="9">
    <location>
        <begin position="218"/>
        <end position="228"/>
    </location>
</feature>
<comment type="cofactor">
    <cofactor evidence="8">
        <name>Zn(2+)</name>
        <dbReference type="ChEBI" id="CHEBI:29105"/>
    </cofactor>
    <text evidence="8">Binds 2 Zn(2+) ions.</text>
</comment>
<dbReference type="InterPro" id="IPR017850">
    <property type="entry name" value="Alkaline_phosphatase_core_sf"/>
</dbReference>
<dbReference type="Gene3D" id="3.40.720.10">
    <property type="entry name" value="Alkaline Phosphatase, subunit A"/>
    <property type="match status" value="1"/>
</dbReference>
<feature type="binding site" evidence="8">
    <location>
        <position position="370"/>
    </location>
    <ligand>
        <name>Mg(2+)</name>
        <dbReference type="ChEBI" id="CHEBI:18420"/>
    </ligand>
</feature>
<proteinExistence type="inferred from homology"/>
<comment type="similarity">
    <text evidence="1 10">Belongs to the alkaline phosphatase family.</text>
</comment>
<keyword evidence="5 8" id="KW-0862">Zinc</keyword>
<keyword evidence="9" id="KW-1015">Disulfide bond</keyword>
<feature type="binding site" evidence="8">
    <location>
        <position position="101"/>
    </location>
    <ligand>
        <name>Mg(2+)</name>
        <dbReference type="ChEBI" id="CHEBI:18420"/>
    </ligand>
</feature>
<feature type="binding site" evidence="8">
    <location>
        <position position="101"/>
    </location>
    <ligand>
        <name>Zn(2+)</name>
        <dbReference type="ChEBI" id="CHEBI:29105"/>
        <label>2</label>
    </ligand>
</feature>
<reference evidence="11" key="2">
    <citation type="submission" date="2020-09" db="EMBL/GenBank/DDBJ databases">
        <authorList>
            <person name="Sun Q."/>
            <person name="Zhou Y."/>
        </authorList>
    </citation>
    <scope>NUCLEOTIDE SEQUENCE</scope>
    <source>
        <strain evidence="11">CGMCC 1.15388</strain>
    </source>
</reference>
<keyword evidence="12" id="KW-1185">Reference proteome</keyword>
<dbReference type="Proteomes" id="UP000633136">
    <property type="component" value="Unassembled WGS sequence"/>
</dbReference>
<dbReference type="PROSITE" id="PS51257">
    <property type="entry name" value="PROKAR_LIPOPROTEIN"/>
    <property type="match status" value="1"/>
</dbReference>
<evidence type="ECO:0000256" key="4">
    <source>
        <dbReference type="ARBA" id="ARBA00022801"/>
    </source>
</evidence>
<dbReference type="GO" id="GO:0004035">
    <property type="term" value="F:alkaline phosphatase activity"/>
    <property type="evidence" value="ECO:0007669"/>
    <property type="project" value="TreeGrafter"/>
</dbReference>
<dbReference type="CDD" id="cd16012">
    <property type="entry name" value="ALP"/>
    <property type="match status" value="1"/>
</dbReference>
<dbReference type="PANTHER" id="PTHR11596:SF5">
    <property type="entry name" value="ALKALINE PHOSPHATASE"/>
    <property type="match status" value="1"/>
</dbReference>
<dbReference type="RefSeq" id="WP_188684614.1">
    <property type="nucleotide sequence ID" value="NZ_BMIS01000006.1"/>
</dbReference>
<comment type="cofactor">
    <cofactor evidence="8">
        <name>Mg(2+)</name>
        <dbReference type="ChEBI" id="CHEBI:18420"/>
    </cofactor>
    <text evidence="8">Binds 1 Mg(2+) ion.</text>
</comment>
<dbReference type="InterPro" id="IPR001952">
    <property type="entry name" value="Alkaline_phosphatase"/>
</dbReference>
<name>A0A917ARS7_9MICC</name>
<feature type="binding site" evidence="8">
    <location>
        <position position="461"/>
    </location>
    <ligand>
        <name>Zn(2+)</name>
        <dbReference type="ChEBI" id="CHEBI:29105"/>
        <label>2</label>
    </ligand>
</feature>
<dbReference type="GO" id="GO:0046872">
    <property type="term" value="F:metal ion binding"/>
    <property type="evidence" value="ECO:0007669"/>
    <property type="project" value="UniProtKB-KW"/>
</dbReference>
<evidence type="ECO:0000256" key="6">
    <source>
        <dbReference type="ARBA" id="ARBA00022842"/>
    </source>
</evidence>
<protein>
    <submittedName>
        <fullName evidence="11">Alkaline phosphatase</fullName>
    </submittedName>
</protein>
<evidence type="ECO:0000256" key="8">
    <source>
        <dbReference type="PIRSR" id="PIRSR601952-2"/>
    </source>
</evidence>
<evidence type="ECO:0000256" key="10">
    <source>
        <dbReference type="RuleBase" id="RU003946"/>
    </source>
</evidence>
<dbReference type="NCBIfam" id="NF007810">
    <property type="entry name" value="PRK10518.1"/>
    <property type="match status" value="1"/>
</dbReference>
<dbReference type="SMART" id="SM00098">
    <property type="entry name" value="alkPPc"/>
    <property type="match status" value="1"/>
</dbReference>
<feature type="binding site" evidence="8">
    <location>
        <position position="418"/>
    </location>
    <ligand>
        <name>Zn(2+)</name>
        <dbReference type="ChEBI" id="CHEBI:29105"/>
        <label>2</label>
    </ligand>
</feature>
<keyword evidence="4" id="KW-0378">Hydrolase</keyword>
<keyword evidence="3 8" id="KW-0479">Metal-binding</keyword>
<organism evidence="11 12">
    <name type="scientific">Nesterenkonia cremea</name>
    <dbReference type="NCBI Taxonomy" id="1882340"/>
    <lineage>
        <taxon>Bacteria</taxon>
        <taxon>Bacillati</taxon>
        <taxon>Actinomycetota</taxon>
        <taxon>Actinomycetes</taxon>
        <taxon>Micrococcales</taxon>
        <taxon>Micrococcaceae</taxon>
        <taxon>Nesterenkonia</taxon>
    </lineage>
</organism>
<dbReference type="Pfam" id="PF00245">
    <property type="entry name" value="Alk_phosphatase"/>
    <property type="match status" value="1"/>
</dbReference>
<feature type="binding site" evidence="8">
    <location>
        <position position="375"/>
    </location>
    <ligand>
        <name>Zn(2+)</name>
        <dbReference type="ChEBI" id="CHEBI:29105"/>
        <label>2</label>
    </ligand>
</feature>
<feature type="binding site" evidence="8">
    <location>
        <position position="205"/>
    </location>
    <ligand>
        <name>Mg(2+)</name>
        <dbReference type="ChEBI" id="CHEBI:18420"/>
    </ligand>
</feature>
<feature type="binding site" evidence="8">
    <location>
        <position position="417"/>
    </location>
    <ligand>
        <name>Zn(2+)</name>
        <dbReference type="ChEBI" id="CHEBI:29105"/>
        <label>2</label>
    </ligand>
</feature>
<feature type="binding site" evidence="8">
    <location>
        <position position="379"/>
    </location>
    <ligand>
        <name>Zn(2+)</name>
        <dbReference type="ChEBI" id="CHEBI:29105"/>
        <label>2</label>
    </ligand>
</feature>
<keyword evidence="2" id="KW-0597">Phosphoprotein</keyword>
<evidence type="ECO:0000256" key="5">
    <source>
        <dbReference type="ARBA" id="ARBA00022833"/>
    </source>
</evidence>
<reference evidence="11" key="1">
    <citation type="journal article" date="2014" name="Int. J. Syst. Evol. Microbiol.">
        <title>Complete genome sequence of Corynebacterium casei LMG S-19264T (=DSM 44701T), isolated from a smear-ripened cheese.</title>
        <authorList>
            <consortium name="US DOE Joint Genome Institute (JGI-PGF)"/>
            <person name="Walter F."/>
            <person name="Albersmeier A."/>
            <person name="Kalinowski J."/>
            <person name="Ruckert C."/>
        </authorList>
    </citation>
    <scope>NUCLEOTIDE SEQUENCE</scope>
    <source>
        <strain evidence="11">CGMCC 1.15388</strain>
    </source>
</reference>
<evidence type="ECO:0000313" key="12">
    <source>
        <dbReference type="Proteomes" id="UP000633136"/>
    </source>
</evidence>
<evidence type="ECO:0000313" key="11">
    <source>
        <dbReference type="EMBL" id="GGE70067.1"/>
    </source>
</evidence>